<protein>
    <submittedName>
        <fullName evidence="2">Phage holin family protein</fullName>
    </submittedName>
</protein>
<dbReference type="RefSeq" id="WP_157340204.1">
    <property type="nucleotide sequence ID" value="NZ_WSEK01000004.1"/>
</dbReference>
<dbReference type="Proteomes" id="UP000473525">
    <property type="component" value="Unassembled WGS sequence"/>
</dbReference>
<accession>A0A6L6XLK2</accession>
<keyword evidence="1" id="KW-1133">Transmembrane helix</keyword>
<evidence type="ECO:0000313" key="3">
    <source>
        <dbReference type="Proteomes" id="UP000473525"/>
    </source>
</evidence>
<proteinExistence type="predicted"/>
<keyword evidence="1" id="KW-0472">Membrane</keyword>
<dbReference type="AlphaFoldDB" id="A0A6L6XLK2"/>
<name>A0A6L6XLK2_9ACTN</name>
<feature type="transmembrane region" description="Helical" evidence="1">
    <location>
        <begin position="83"/>
        <end position="104"/>
    </location>
</feature>
<feature type="transmembrane region" description="Helical" evidence="1">
    <location>
        <begin position="52"/>
        <end position="77"/>
    </location>
</feature>
<reference evidence="2 3" key="1">
    <citation type="submission" date="2019-12" db="EMBL/GenBank/DDBJ databases">
        <authorList>
            <person name="Huq M.A."/>
        </authorList>
    </citation>
    <scope>NUCLEOTIDE SEQUENCE [LARGE SCALE GENOMIC DNA]</scope>
    <source>
        <strain evidence="2 3">MAH-18</strain>
    </source>
</reference>
<sequence length="137" mass="13825">MAAGTAPQHQQDPSTGELVSRLSSEISQLVRDELQLAQVEVTRKAKQAGIGAGMFGAAGVLAHYAGGVLIATAILALALALDAWLAALIVGVVLLAAAGVAALAGKKRMSRAAPPVPTQAVANVREDVQTLRHGSGS</sequence>
<evidence type="ECO:0000313" key="2">
    <source>
        <dbReference type="EMBL" id="MVQ48131.1"/>
    </source>
</evidence>
<keyword evidence="3" id="KW-1185">Reference proteome</keyword>
<dbReference type="InterPro" id="IPR009937">
    <property type="entry name" value="Phage_holin_3_6"/>
</dbReference>
<dbReference type="EMBL" id="WSEK01000004">
    <property type="protein sequence ID" value="MVQ48131.1"/>
    <property type="molecule type" value="Genomic_DNA"/>
</dbReference>
<evidence type="ECO:0000256" key="1">
    <source>
        <dbReference type="SAM" id="Phobius"/>
    </source>
</evidence>
<comment type="caution">
    <text evidence="2">The sequence shown here is derived from an EMBL/GenBank/DDBJ whole genome shotgun (WGS) entry which is preliminary data.</text>
</comment>
<keyword evidence="1" id="KW-0812">Transmembrane</keyword>
<organism evidence="2 3">
    <name type="scientific">Nocardioides agri</name>
    <dbReference type="NCBI Taxonomy" id="2682843"/>
    <lineage>
        <taxon>Bacteria</taxon>
        <taxon>Bacillati</taxon>
        <taxon>Actinomycetota</taxon>
        <taxon>Actinomycetes</taxon>
        <taxon>Propionibacteriales</taxon>
        <taxon>Nocardioidaceae</taxon>
        <taxon>Nocardioides</taxon>
    </lineage>
</organism>
<dbReference type="Pfam" id="PF07332">
    <property type="entry name" value="Phage_holin_3_6"/>
    <property type="match status" value="1"/>
</dbReference>
<gene>
    <name evidence="2" type="ORF">GON03_02985</name>
</gene>